<keyword evidence="7" id="KW-0067">ATP-binding</keyword>
<dbReference type="SMART" id="SM00388">
    <property type="entry name" value="HisKA"/>
    <property type="match status" value="1"/>
</dbReference>
<dbReference type="Pfam" id="PF02518">
    <property type="entry name" value="HATPase_c"/>
    <property type="match status" value="1"/>
</dbReference>
<dbReference type="InterPro" id="IPR003661">
    <property type="entry name" value="HisK_dim/P_dom"/>
</dbReference>
<dbReference type="InterPro" id="IPR003018">
    <property type="entry name" value="GAF"/>
</dbReference>
<dbReference type="PROSITE" id="PS50109">
    <property type="entry name" value="HIS_KIN"/>
    <property type="match status" value="1"/>
</dbReference>
<dbReference type="InterPro" id="IPR005467">
    <property type="entry name" value="His_kinase_dom"/>
</dbReference>
<dbReference type="Pfam" id="PF00512">
    <property type="entry name" value="HisKA"/>
    <property type="match status" value="1"/>
</dbReference>
<dbReference type="Pfam" id="PF13426">
    <property type="entry name" value="PAS_9"/>
    <property type="match status" value="1"/>
</dbReference>
<comment type="caution">
    <text evidence="11">The sequence shown here is derived from an EMBL/GenBank/DDBJ whole genome shotgun (WGS) entry which is preliminary data.</text>
</comment>
<accession>A0A942A5S4</accession>
<name>A0A942A5S4_9BACT</name>
<dbReference type="InterPro" id="IPR029016">
    <property type="entry name" value="GAF-like_dom_sf"/>
</dbReference>
<gene>
    <name evidence="11" type="ORF">MAG551_01875</name>
</gene>
<dbReference type="GO" id="GO:0000155">
    <property type="term" value="F:phosphorelay sensor kinase activity"/>
    <property type="evidence" value="ECO:0007669"/>
    <property type="project" value="InterPro"/>
</dbReference>
<evidence type="ECO:0000313" key="12">
    <source>
        <dbReference type="Proteomes" id="UP000722750"/>
    </source>
</evidence>
<evidence type="ECO:0000256" key="7">
    <source>
        <dbReference type="ARBA" id="ARBA00022840"/>
    </source>
</evidence>
<keyword evidence="4" id="KW-0808">Transferase</keyword>
<organism evidence="11 12">
    <name type="scientific">Candidatus Scalindua arabica</name>
    <dbReference type="NCBI Taxonomy" id="1127984"/>
    <lineage>
        <taxon>Bacteria</taxon>
        <taxon>Pseudomonadati</taxon>
        <taxon>Planctomycetota</taxon>
        <taxon>Candidatus Brocadiia</taxon>
        <taxon>Candidatus Brocadiales</taxon>
        <taxon>Candidatus Scalinduaceae</taxon>
        <taxon>Candidatus Scalindua</taxon>
    </lineage>
</organism>
<evidence type="ECO:0000256" key="9">
    <source>
        <dbReference type="SAM" id="Coils"/>
    </source>
</evidence>
<feature type="coiled-coil region" evidence="9">
    <location>
        <begin position="395"/>
        <end position="422"/>
    </location>
</feature>
<evidence type="ECO:0000256" key="6">
    <source>
        <dbReference type="ARBA" id="ARBA00022777"/>
    </source>
</evidence>
<dbReference type="GO" id="GO:0005524">
    <property type="term" value="F:ATP binding"/>
    <property type="evidence" value="ECO:0007669"/>
    <property type="project" value="UniProtKB-KW"/>
</dbReference>
<dbReference type="InterPro" id="IPR036890">
    <property type="entry name" value="HATPase_C_sf"/>
</dbReference>
<keyword evidence="9" id="KW-0175">Coiled coil</keyword>
<feature type="domain" description="Histidine kinase" evidence="10">
    <location>
        <begin position="431"/>
        <end position="637"/>
    </location>
</feature>
<dbReference type="Gene3D" id="1.10.287.130">
    <property type="match status" value="1"/>
</dbReference>
<comment type="catalytic activity">
    <reaction evidence="1">
        <text>ATP + protein L-histidine = ADP + protein N-phospho-L-histidine.</text>
        <dbReference type="EC" id="2.7.13.3"/>
    </reaction>
</comment>
<dbReference type="SUPFAM" id="SSF55874">
    <property type="entry name" value="ATPase domain of HSP90 chaperone/DNA topoisomerase II/histidine kinase"/>
    <property type="match status" value="1"/>
</dbReference>
<evidence type="ECO:0000256" key="4">
    <source>
        <dbReference type="ARBA" id="ARBA00022679"/>
    </source>
</evidence>
<dbReference type="CDD" id="cd00082">
    <property type="entry name" value="HisKA"/>
    <property type="match status" value="1"/>
</dbReference>
<protein>
    <recommendedName>
        <fullName evidence="2">histidine kinase</fullName>
        <ecNumber evidence="2">2.7.13.3</ecNumber>
    </recommendedName>
</protein>
<dbReference type="EC" id="2.7.13.3" evidence="2"/>
<keyword evidence="3" id="KW-0597">Phosphoprotein</keyword>
<dbReference type="SUPFAM" id="SSF55785">
    <property type="entry name" value="PYP-like sensor domain (PAS domain)"/>
    <property type="match status" value="1"/>
</dbReference>
<dbReference type="SUPFAM" id="SSF47384">
    <property type="entry name" value="Homodimeric domain of signal transducing histidine kinase"/>
    <property type="match status" value="1"/>
</dbReference>
<keyword evidence="8" id="KW-0902">Two-component regulatory system</keyword>
<dbReference type="SMART" id="SM00065">
    <property type="entry name" value="GAF"/>
    <property type="match status" value="1"/>
</dbReference>
<dbReference type="InterPro" id="IPR003594">
    <property type="entry name" value="HATPase_dom"/>
</dbReference>
<evidence type="ECO:0000256" key="5">
    <source>
        <dbReference type="ARBA" id="ARBA00022741"/>
    </source>
</evidence>
<evidence type="ECO:0000256" key="1">
    <source>
        <dbReference type="ARBA" id="ARBA00000085"/>
    </source>
</evidence>
<dbReference type="AlphaFoldDB" id="A0A942A5S4"/>
<sequence length="637" mass="71737">MSKRQATYYPKEVIDKIRNVLNKSKGMVLDEDLLNTVENICQGVESNLKRKKSKASELARNIIKEGESKNLGEQIQEEREIFGNIMEVIGTGLCLLDKDSKVVWANDTLKEWLDLKESPVGNHCSNIYQCDVAGTDKCPAVRVFKGEEGHLPESWVTTTKTEKRMHIQHIAIPMTNKEGVLENVLLLTVDVTKSEKLVHRLLLLQQFGEITQGTLHLDKLLHLILTCITADYSFGFNRAMLFLINQELDVLNGKLAIGPSSLEEATQIQAEMSSKHDSLRDIIDRLDYSHNIDTPFNTMTKLMVYPLTDTREVVVSCAKGKKPIIIKDADNDPRVTEEFRKSLGASEFVCVPLIAKNETIGVIVADNVYTVERISEDRVNTLTMFVNQAALAIENAETYKRLEDKINQLTEIQERLIRSEKLAAIGSMSSYVAHEIRNPLVTIGGFAKTLSRFTFTDSKIKTNIDIIIEEVKRLEEILNNITDFGKPSTLEKVDTQICKIMEDTCMLMENYFQEKQIKLHKRFEEDIPEISVDPAQIKQVFLNIIMNAVESMPDGGDLDVIIKSVYKSIEIDIIDTGKSIPQRVLQNIFDPFFTTKPSGTGVGLPVSLKIIEDHGGNIDVKSKHGKGTRMSLTLPIK</sequence>
<dbReference type="PANTHER" id="PTHR43065">
    <property type="entry name" value="SENSOR HISTIDINE KINASE"/>
    <property type="match status" value="1"/>
</dbReference>
<dbReference type="Gene3D" id="3.30.450.20">
    <property type="entry name" value="PAS domain"/>
    <property type="match status" value="1"/>
</dbReference>
<evidence type="ECO:0000259" key="10">
    <source>
        <dbReference type="PROSITE" id="PS50109"/>
    </source>
</evidence>
<dbReference type="PANTHER" id="PTHR43065:SF10">
    <property type="entry name" value="PEROXIDE STRESS-ACTIVATED HISTIDINE KINASE MAK3"/>
    <property type="match status" value="1"/>
</dbReference>
<evidence type="ECO:0000256" key="3">
    <source>
        <dbReference type="ARBA" id="ARBA00022553"/>
    </source>
</evidence>
<dbReference type="InterPro" id="IPR000014">
    <property type="entry name" value="PAS"/>
</dbReference>
<dbReference type="Gene3D" id="3.30.450.40">
    <property type="match status" value="1"/>
</dbReference>
<dbReference type="PRINTS" id="PR00344">
    <property type="entry name" value="BCTRLSENSOR"/>
</dbReference>
<dbReference type="EMBL" id="JAANXD010000075">
    <property type="protein sequence ID" value="MBS1258812.1"/>
    <property type="molecule type" value="Genomic_DNA"/>
</dbReference>
<keyword evidence="5" id="KW-0547">Nucleotide-binding</keyword>
<dbReference type="Pfam" id="PF01590">
    <property type="entry name" value="GAF"/>
    <property type="match status" value="1"/>
</dbReference>
<evidence type="ECO:0000256" key="8">
    <source>
        <dbReference type="ARBA" id="ARBA00023012"/>
    </source>
</evidence>
<reference evidence="11" key="1">
    <citation type="journal article" date="2021" name="ISME J.">
        <title>Fine-scale metabolic discontinuity in a stratified prokaryote microbiome of a Red Sea deep halocline.</title>
        <authorList>
            <person name="Michoud G."/>
            <person name="Ngugi D.K."/>
            <person name="Barozzi A."/>
            <person name="Merlino G."/>
            <person name="Calleja M.L."/>
            <person name="Delgado-Huertas A."/>
            <person name="Moran X.A.G."/>
            <person name="Daffonchio D."/>
        </authorList>
    </citation>
    <scope>NUCLEOTIDE SEQUENCE</scope>
    <source>
        <strain evidence="11">SuakinDeep_MAG55_1</strain>
    </source>
</reference>
<dbReference type="SUPFAM" id="SSF55781">
    <property type="entry name" value="GAF domain-like"/>
    <property type="match status" value="1"/>
</dbReference>
<proteinExistence type="predicted"/>
<evidence type="ECO:0000313" key="11">
    <source>
        <dbReference type="EMBL" id="MBS1258812.1"/>
    </source>
</evidence>
<dbReference type="InterPro" id="IPR004358">
    <property type="entry name" value="Sig_transdc_His_kin-like_C"/>
</dbReference>
<dbReference type="SMART" id="SM00387">
    <property type="entry name" value="HATPase_c"/>
    <property type="match status" value="1"/>
</dbReference>
<dbReference type="Proteomes" id="UP000722750">
    <property type="component" value="Unassembled WGS sequence"/>
</dbReference>
<keyword evidence="6" id="KW-0418">Kinase</keyword>
<dbReference type="Gene3D" id="3.30.565.10">
    <property type="entry name" value="Histidine kinase-like ATPase, C-terminal domain"/>
    <property type="match status" value="1"/>
</dbReference>
<evidence type="ECO:0000256" key="2">
    <source>
        <dbReference type="ARBA" id="ARBA00012438"/>
    </source>
</evidence>
<dbReference type="InterPro" id="IPR035965">
    <property type="entry name" value="PAS-like_dom_sf"/>
</dbReference>
<dbReference type="InterPro" id="IPR036097">
    <property type="entry name" value="HisK_dim/P_sf"/>
</dbReference>